<evidence type="ECO:0000313" key="12">
    <source>
        <dbReference type="EMBL" id="QOY86526.1"/>
    </source>
</evidence>
<keyword evidence="9 10" id="KW-0472">Membrane</keyword>
<dbReference type="InterPro" id="IPR045584">
    <property type="entry name" value="Pilin-like"/>
</dbReference>
<dbReference type="InterPro" id="IPR000983">
    <property type="entry name" value="Bac_GSPG_pilin"/>
</dbReference>
<keyword evidence="5" id="KW-0488">Methylation</keyword>
<name>A0A7S7SJK3_PALFE</name>
<dbReference type="NCBIfam" id="TIGR02532">
    <property type="entry name" value="IV_pilin_GFxxxE"/>
    <property type="match status" value="1"/>
</dbReference>
<dbReference type="GO" id="GO:0015628">
    <property type="term" value="P:protein secretion by the type II secretion system"/>
    <property type="evidence" value="ECO:0007669"/>
    <property type="project" value="InterPro"/>
</dbReference>
<dbReference type="Proteomes" id="UP000593892">
    <property type="component" value="Chromosome"/>
</dbReference>
<keyword evidence="13" id="KW-1185">Reference proteome</keyword>
<evidence type="ECO:0000256" key="1">
    <source>
        <dbReference type="ARBA" id="ARBA00004377"/>
    </source>
</evidence>
<keyword evidence="8 10" id="KW-1133">Transmembrane helix</keyword>
<dbReference type="GO" id="GO:0015627">
    <property type="term" value="C:type II protein secretion system complex"/>
    <property type="evidence" value="ECO:0007669"/>
    <property type="project" value="InterPro"/>
</dbReference>
<feature type="domain" description="Type II secretion system protein GspG C-terminal" evidence="11">
    <location>
        <begin position="37"/>
        <end position="145"/>
    </location>
</feature>
<comment type="subcellular location">
    <subcellularLocation>
        <location evidence="1">Cell inner membrane</location>
        <topology evidence="1">Single-pass membrane protein</topology>
    </subcellularLocation>
</comment>
<dbReference type="Pfam" id="PF07963">
    <property type="entry name" value="N_methyl"/>
    <property type="match status" value="1"/>
</dbReference>
<reference evidence="12 13" key="1">
    <citation type="submission" date="2020-10" db="EMBL/GenBank/DDBJ databases">
        <title>Complete genome sequence of Paludibaculum fermentans P105T, a facultatively anaerobic acidobacterium capable of dissimilatory Fe(III) reduction.</title>
        <authorList>
            <person name="Dedysh S.N."/>
            <person name="Beletsky A.V."/>
            <person name="Kulichevskaya I.S."/>
            <person name="Mardanov A.V."/>
            <person name="Ravin N.V."/>
        </authorList>
    </citation>
    <scope>NUCLEOTIDE SEQUENCE [LARGE SCALE GENOMIC DNA]</scope>
    <source>
        <strain evidence="12 13">P105</strain>
    </source>
</reference>
<keyword evidence="4" id="KW-1003">Cell membrane</keyword>
<dbReference type="PRINTS" id="PR00813">
    <property type="entry name" value="BCTERIALGSPG"/>
</dbReference>
<evidence type="ECO:0000256" key="3">
    <source>
        <dbReference type="ARBA" id="ARBA00020042"/>
    </source>
</evidence>
<dbReference type="Gene3D" id="3.30.700.10">
    <property type="entry name" value="Glycoprotein, Type 4 Pilin"/>
    <property type="match status" value="1"/>
</dbReference>
<evidence type="ECO:0000256" key="2">
    <source>
        <dbReference type="ARBA" id="ARBA00009984"/>
    </source>
</evidence>
<dbReference type="Pfam" id="PF08334">
    <property type="entry name" value="T2SSG"/>
    <property type="match status" value="1"/>
</dbReference>
<dbReference type="NCBIfam" id="TIGR01710">
    <property type="entry name" value="typeII_sec_gspG"/>
    <property type="match status" value="1"/>
</dbReference>
<gene>
    <name evidence="12" type="primary">gspG</name>
    <name evidence="12" type="ORF">IRI77_27555</name>
</gene>
<keyword evidence="7 10" id="KW-0812">Transmembrane</keyword>
<evidence type="ECO:0000313" key="13">
    <source>
        <dbReference type="Proteomes" id="UP000593892"/>
    </source>
</evidence>
<dbReference type="RefSeq" id="WP_194448195.1">
    <property type="nucleotide sequence ID" value="NZ_CP063849.1"/>
</dbReference>
<dbReference type="PROSITE" id="PS00409">
    <property type="entry name" value="PROKAR_NTER_METHYL"/>
    <property type="match status" value="1"/>
</dbReference>
<comment type="similarity">
    <text evidence="2">Belongs to the GSP G family.</text>
</comment>
<dbReference type="PANTHER" id="PTHR30093:SF44">
    <property type="entry name" value="TYPE II SECRETION SYSTEM CORE PROTEIN G"/>
    <property type="match status" value="1"/>
</dbReference>
<evidence type="ECO:0000256" key="8">
    <source>
        <dbReference type="ARBA" id="ARBA00022989"/>
    </source>
</evidence>
<dbReference type="PANTHER" id="PTHR30093">
    <property type="entry name" value="GENERAL SECRETION PATHWAY PROTEIN G"/>
    <property type="match status" value="1"/>
</dbReference>
<evidence type="ECO:0000259" key="11">
    <source>
        <dbReference type="Pfam" id="PF08334"/>
    </source>
</evidence>
<evidence type="ECO:0000256" key="9">
    <source>
        <dbReference type="ARBA" id="ARBA00023136"/>
    </source>
</evidence>
<sequence length="148" mass="16298">MTRRNKLQNRGRRGITLIEMLVVLTIIALFSALVVPRMLGQGDKARVTAAHAQVSSFMTALGAYKLDTGNYPSTEQGLQALRVRPQNVNQWQGPYLPQEIPLDPWKNAYIYKFPGEHEPSEPEIISLGADGQPGGEGIAADIVSWKAQ</sequence>
<dbReference type="KEGG" id="pfer:IRI77_27555"/>
<evidence type="ECO:0000256" key="10">
    <source>
        <dbReference type="SAM" id="Phobius"/>
    </source>
</evidence>
<evidence type="ECO:0000256" key="6">
    <source>
        <dbReference type="ARBA" id="ARBA00022519"/>
    </source>
</evidence>
<proteinExistence type="inferred from homology"/>
<evidence type="ECO:0000256" key="5">
    <source>
        <dbReference type="ARBA" id="ARBA00022481"/>
    </source>
</evidence>
<evidence type="ECO:0000256" key="4">
    <source>
        <dbReference type="ARBA" id="ARBA00022475"/>
    </source>
</evidence>
<dbReference type="InterPro" id="IPR013545">
    <property type="entry name" value="T2SS_protein-GspG_C"/>
</dbReference>
<dbReference type="AlphaFoldDB" id="A0A7S7SJK3"/>
<organism evidence="12 13">
    <name type="scientific">Paludibaculum fermentans</name>
    <dbReference type="NCBI Taxonomy" id="1473598"/>
    <lineage>
        <taxon>Bacteria</taxon>
        <taxon>Pseudomonadati</taxon>
        <taxon>Acidobacteriota</taxon>
        <taxon>Terriglobia</taxon>
        <taxon>Bryobacterales</taxon>
        <taxon>Bryobacteraceae</taxon>
        <taxon>Paludibaculum</taxon>
    </lineage>
</organism>
<dbReference type="SUPFAM" id="SSF54523">
    <property type="entry name" value="Pili subunits"/>
    <property type="match status" value="1"/>
</dbReference>
<keyword evidence="6" id="KW-0997">Cell inner membrane</keyword>
<evidence type="ECO:0000256" key="7">
    <source>
        <dbReference type="ARBA" id="ARBA00022692"/>
    </source>
</evidence>
<dbReference type="InterPro" id="IPR012902">
    <property type="entry name" value="N_methyl_site"/>
</dbReference>
<dbReference type="InterPro" id="IPR010054">
    <property type="entry name" value="Type2_sec_GspG"/>
</dbReference>
<feature type="transmembrane region" description="Helical" evidence="10">
    <location>
        <begin position="21"/>
        <end position="39"/>
    </location>
</feature>
<protein>
    <recommendedName>
        <fullName evidence="3">Type II secretion system core protein G</fullName>
    </recommendedName>
</protein>
<dbReference type="GO" id="GO:0005886">
    <property type="term" value="C:plasma membrane"/>
    <property type="evidence" value="ECO:0007669"/>
    <property type="project" value="UniProtKB-SubCell"/>
</dbReference>
<accession>A0A7S7SJK3</accession>
<dbReference type="EMBL" id="CP063849">
    <property type="protein sequence ID" value="QOY86526.1"/>
    <property type="molecule type" value="Genomic_DNA"/>
</dbReference>